<comment type="subunit">
    <text evidence="3">May form heteromers.</text>
</comment>
<protein>
    <recommendedName>
        <fullName evidence="18">Ionotropic glutamate receptor C-terminal domain-containing protein</fullName>
    </recommendedName>
</protein>
<dbReference type="InterPro" id="IPR019594">
    <property type="entry name" value="Glu/Gly-bd"/>
</dbReference>
<dbReference type="Pfam" id="PF00060">
    <property type="entry name" value="Lig_chan"/>
    <property type="match status" value="2"/>
</dbReference>
<evidence type="ECO:0000256" key="15">
    <source>
        <dbReference type="SAM" id="MobiDB-lite"/>
    </source>
</evidence>
<feature type="transmembrane region" description="Helical" evidence="16">
    <location>
        <begin position="606"/>
        <end position="624"/>
    </location>
</feature>
<evidence type="ECO:0000256" key="10">
    <source>
        <dbReference type="ARBA" id="ARBA00023170"/>
    </source>
</evidence>
<reference evidence="19" key="1">
    <citation type="submission" date="2020-07" db="EMBL/GenBank/DDBJ databases">
        <authorList>
            <person name="Lin J."/>
        </authorList>
    </citation>
    <scope>NUCLEOTIDE SEQUENCE</scope>
</reference>
<dbReference type="PANTHER" id="PTHR18966">
    <property type="entry name" value="IONOTROPIC GLUTAMATE RECEPTOR"/>
    <property type="match status" value="1"/>
</dbReference>
<feature type="region of interest" description="Disordered" evidence="15">
    <location>
        <begin position="851"/>
        <end position="885"/>
    </location>
</feature>
<sequence>MVFYSSLLLFPSSSYCSWVLGSGCRGGPEHDVGGARPRRSHPRPLVGVRKDVRTSISLSINDLYRTNPNYDTRVFSISGTHRGMQLEQLLQVCGPAEECASAGDHRPWTSTESAFVAYVGNRTHVPIVSFSATSPSLSPARTPFFVRATANDSFQAAPIAAFLRAFSWREAVPVYEDSDYGAGLLPSLIDAFSLINARIPYRATRVFVVHTPPALGARLFLRASAVGMMSGGYVWVVTDGIADVLETLDPAAIAAMQGVVGFRPFVNESANLVSRFKSRLRREYPYVDAAGPTVLQLRAYDTARAVATAVQNLKVSTGGRPRFSPYENTEVYNSTDLGRLGVSQAGPALLAAILNTTFDGLAGEFRLVGGQLQVSAYEIVNVVGRSTHTVGYWTPRSGITRSPNPSAVDVNDDDGLGELRTIVWPGDPKAVPEFVNVVVDPATNRTSITGFCIDVFDAVMKKLPYDVPYEYVPFNPSADSYDNLVDVVYNKRFFAAVGDITIVANRSEYVDFTLPYTESGVSMIVAVQEDRGGNMWIFLKPLTAGLWLSSIAFFCFTGFVVWAIEHRGNPEFRGTPSQQLGITFYFAFSTLVYAHREKLESNLSRFVVIIWVFVVLILTSSYTASLTSMLTVQQLQPAVTDIAELLQSGDRIGYQDGSFVFGLLTHQLGFDKNRLINYSTVEEYANALSPGAPANQRVAAIIDEIPYLNLFLSKYCTNYMMAGSTVYKTDGFGFVFPRGSPLVPDISRAILNVTEGSEMTEIEQKWFGDPTTCPSSSNSFSSSSLDFRSFGGLFLITGTVSTLMFLLFLATFVYNEWDQLKASAYENSFWNKLLAWFKHFDRKECTPPTFKTYVDDPQPSPESLSFSSQRPLTTEPSSPCSSRLPDEASVEMVGLISTMNRTLTLCTLSLFMFLSLSLAQQTNKNAIVAFNVGVVLDLNTLVGKMGRMSIAMAIEDFYSIHENYTTRLVIHTKDSDSDDVQAASAALDMLGNQKVQAIVGPQTSSQAVFISDLGNKTQVPIISFTATSPSLSSLRTPYFIRTTSNDSAQVSSIAAIIKAFGWREVVLIYEDTDYGRGIIPYLVDALQGVNTFVPYRSVIPLSATNDEIMEELCKLMSMQTRVFIVHVSFSIIGSLLPKIKEAGMMSQGYAWIMTDGLTNIVDSLDPSIVSSLQGALGVKAYVPKSRDIDNFARRWKRRFQQENPNYQQVELSVSATQAYDTIWALAMAAETTGATNLSFERPQVSKNSTYLETLGVSINGPKLLKTILNSKFRGLSGDFNLIDGQLQYSTFQVINVVGRGSREIGFWTAEHGISRQLIRGNNKTYSALMSDLNPVIWPGESTEVPKGWEITVSGKKLRIGVRNSGYPEFMMVKIDPTTETVTPSGYSIDVFEAAVRRLPYTIPYEYIPFNSGNYDDFVYQVFFRLKFDAVVGDITIRYNRSAYVDFTVPYTESGIAMIVRVKDDINKNAWIFVKPFTIDLWLGSLAFLLYTGFVIWVMEHRINTDFRGPVLPNQLGNMLYFTFATLVFAPREKVEYFLSKIVVIIWVAAVLILKSSYTASLSSMLTVQKLQPTVTSVHDLLENGDYVGYHNGSFVEGLLEQLNFEKSKIRVYNTGDDFVEALSKGSKNGGVTAIIHEIPYIKLFLAQHCTGYTMVGPIYKAEGFGFAFPKGSPLIPDISREILNITEGDTIIQIEKKWIGDQNSCLNEGSVVRSNSLSFRSFWGLFLVTGVASTCFLLIFLIIFFCKNWHKMTSINRNKSFWQQLISWLRYYDESDLNSNNNGRDMLHNPNGRNHVDCTNIEVMPYNHNVKDESSISENSNSNLPHPEEFSIELTNASSEDQSVSIIVTSELSDQAIATS</sequence>
<feature type="signal peptide" evidence="17">
    <location>
        <begin position="1"/>
        <end position="16"/>
    </location>
</feature>
<keyword evidence="4" id="KW-0813">Transport</keyword>
<evidence type="ECO:0000256" key="2">
    <source>
        <dbReference type="ARBA" id="ARBA00008685"/>
    </source>
</evidence>
<feature type="transmembrane region" description="Helical" evidence="16">
    <location>
        <begin position="790"/>
        <end position="814"/>
    </location>
</feature>
<dbReference type="Pfam" id="PF10613">
    <property type="entry name" value="Lig_chan-Glu_bd"/>
    <property type="match status" value="1"/>
</dbReference>
<keyword evidence="11" id="KW-0325">Glycoprotein</keyword>
<keyword evidence="8" id="KW-0406">Ion transport</keyword>
<keyword evidence="9 16" id="KW-0472">Membrane</keyword>
<feature type="transmembrane region" description="Helical" evidence="16">
    <location>
        <begin position="1536"/>
        <end position="1553"/>
    </location>
</feature>
<dbReference type="InterPro" id="IPR015683">
    <property type="entry name" value="Ionotropic_Glu_rcpt"/>
</dbReference>
<name>A0A6V7PAL5_ANACO</name>
<feature type="transmembrane region" description="Helical" evidence="16">
    <location>
        <begin position="544"/>
        <end position="564"/>
    </location>
</feature>
<feature type="compositionally biased region" description="Polar residues" evidence="15">
    <location>
        <begin position="861"/>
        <end position="881"/>
    </location>
</feature>
<feature type="domain" description="Ionotropic glutamate receptor C-terminal" evidence="18">
    <location>
        <begin position="1356"/>
        <end position="1701"/>
    </location>
</feature>
<evidence type="ECO:0000256" key="3">
    <source>
        <dbReference type="ARBA" id="ARBA00011095"/>
    </source>
</evidence>
<evidence type="ECO:0000256" key="13">
    <source>
        <dbReference type="ARBA" id="ARBA00023303"/>
    </source>
</evidence>
<feature type="domain" description="Ionotropic glutamate receptor C-terminal" evidence="18">
    <location>
        <begin position="421"/>
        <end position="769"/>
    </location>
</feature>
<feature type="chain" id="PRO_5027943472" description="Ionotropic glutamate receptor C-terminal domain-containing protein" evidence="17">
    <location>
        <begin position="17"/>
        <end position="1860"/>
    </location>
</feature>
<dbReference type="FunFam" id="1.10.287.70:FF:000037">
    <property type="entry name" value="Glutamate receptor"/>
    <property type="match status" value="1"/>
</dbReference>
<feature type="transmembrane region" description="Helical" evidence="16">
    <location>
        <begin position="576"/>
        <end position="594"/>
    </location>
</feature>
<dbReference type="SUPFAM" id="SSF53822">
    <property type="entry name" value="Periplasmic binding protein-like I"/>
    <property type="match status" value="2"/>
</dbReference>
<evidence type="ECO:0000259" key="18">
    <source>
        <dbReference type="SMART" id="SM00079"/>
    </source>
</evidence>
<dbReference type="InterPro" id="IPR001320">
    <property type="entry name" value="Iontro_rcpt_C"/>
</dbReference>
<feature type="transmembrane region" description="Helical" evidence="16">
    <location>
        <begin position="1722"/>
        <end position="1745"/>
    </location>
</feature>
<dbReference type="GO" id="GO:0016020">
    <property type="term" value="C:membrane"/>
    <property type="evidence" value="ECO:0007669"/>
    <property type="project" value="UniProtKB-SubCell"/>
</dbReference>
<feature type="transmembrane region" description="Helical" evidence="16">
    <location>
        <begin position="1480"/>
        <end position="1498"/>
    </location>
</feature>
<evidence type="ECO:0000256" key="16">
    <source>
        <dbReference type="SAM" id="Phobius"/>
    </source>
</evidence>
<keyword evidence="10" id="KW-0675">Receptor</keyword>
<keyword evidence="7 16" id="KW-1133">Transmembrane helix</keyword>
<comment type="similarity">
    <text evidence="2">Belongs to the glutamate-gated ion channel (TC 1.A.10.1) family.</text>
</comment>
<dbReference type="FunFam" id="1.10.287.70:FF:000163">
    <property type="entry name" value="Glutamate receptor"/>
    <property type="match status" value="1"/>
</dbReference>
<evidence type="ECO:0000256" key="12">
    <source>
        <dbReference type="ARBA" id="ARBA00023286"/>
    </source>
</evidence>
<evidence type="ECO:0000313" key="19">
    <source>
        <dbReference type="EMBL" id="CAD1827875.1"/>
    </source>
</evidence>
<evidence type="ECO:0000256" key="17">
    <source>
        <dbReference type="SAM" id="SignalP"/>
    </source>
</evidence>
<dbReference type="Gene3D" id="1.10.287.70">
    <property type="match status" value="2"/>
</dbReference>
<dbReference type="Gene3D" id="3.40.190.10">
    <property type="entry name" value="Periplasmic binding protein-like II"/>
    <property type="match status" value="4"/>
</dbReference>
<dbReference type="FunFam" id="3.40.50.2300:FF:000169">
    <property type="entry name" value="Glutamate receptor"/>
    <property type="match status" value="1"/>
</dbReference>
<dbReference type="Pfam" id="PF01094">
    <property type="entry name" value="ANF_receptor"/>
    <property type="match status" value="2"/>
</dbReference>
<dbReference type="InterPro" id="IPR044440">
    <property type="entry name" value="GABAb_receptor_plant_PBP1"/>
</dbReference>
<evidence type="ECO:0000256" key="11">
    <source>
        <dbReference type="ARBA" id="ARBA00023180"/>
    </source>
</evidence>
<organism evidence="19">
    <name type="scientific">Ananas comosus var. bracteatus</name>
    <name type="common">red pineapple</name>
    <dbReference type="NCBI Taxonomy" id="296719"/>
    <lineage>
        <taxon>Eukaryota</taxon>
        <taxon>Viridiplantae</taxon>
        <taxon>Streptophyta</taxon>
        <taxon>Embryophyta</taxon>
        <taxon>Tracheophyta</taxon>
        <taxon>Spermatophyta</taxon>
        <taxon>Magnoliopsida</taxon>
        <taxon>Liliopsida</taxon>
        <taxon>Poales</taxon>
        <taxon>Bromeliaceae</taxon>
        <taxon>Bromelioideae</taxon>
        <taxon>Ananas</taxon>
    </lineage>
</organism>
<evidence type="ECO:0000256" key="7">
    <source>
        <dbReference type="ARBA" id="ARBA00022989"/>
    </source>
</evidence>
<gene>
    <name evidence="19" type="ORF">CB5_LOCUS11086</name>
</gene>
<dbReference type="GO" id="GO:0015276">
    <property type="term" value="F:ligand-gated monoatomic ion channel activity"/>
    <property type="evidence" value="ECO:0007669"/>
    <property type="project" value="InterPro"/>
</dbReference>
<evidence type="ECO:0000256" key="5">
    <source>
        <dbReference type="ARBA" id="ARBA00022692"/>
    </source>
</evidence>
<dbReference type="EMBL" id="LR862146">
    <property type="protein sequence ID" value="CAD1827875.1"/>
    <property type="molecule type" value="Genomic_DNA"/>
</dbReference>
<dbReference type="CDD" id="cd19990">
    <property type="entry name" value="PBP1_GABAb_receptor_plant"/>
    <property type="match status" value="1"/>
</dbReference>
<keyword evidence="12" id="KW-1071">Ligand-gated ion channel</keyword>
<dbReference type="SUPFAM" id="SSF53850">
    <property type="entry name" value="Periplasmic binding protein-like II"/>
    <property type="match status" value="2"/>
</dbReference>
<accession>A0A6V7PAL5</accession>
<evidence type="ECO:0000256" key="4">
    <source>
        <dbReference type="ARBA" id="ARBA00022448"/>
    </source>
</evidence>
<proteinExistence type="inferred from homology"/>
<keyword evidence="13" id="KW-0407">Ion channel</keyword>
<evidence type="ECO:0000256" key="14">
    <source>
        <dbReference type="ARBA" id="ARBA00049638"/>
    </source>
</evidence>
<dbReference type="CDD" id="cd13686">
    <property type="entry name" value="GluR_Plant"/>
    <property type="match status" value="2"/>
</dbReference>
<dbReference type="Gene3D" id="3.40.50.2300">
    <property type="match status" value="5"/>
</dbReference>
<dbReference type="FunFam" id="3.40.190.10:FF:000103">
    <property type="entry name" value="Glutamate receptor"/>
    <property type="match status" value="2"/>
</dbReference>
<dbReference type="SMART" id="SM00079">
    <property type="entry name" value="PBPe"/>
    <property type="match status" value="2"/>
</dbReference>
<dbReference type="InterPro" id="IPR001828">
    <property type="entry name" value="ANF_lig-bd_rcpt"/>
</dbReference>
<dbReference type="InterPro" id="IPR028082">
    <property type="entry name" value="Peripla_BP_I"/>
</dbReference>
<dbReference type="FunFam" id="3.40.190.10:FF:000195">
    <property type="entry name" value="Glutamate receptor 2.7"/>
    <property type="match status" value="1"/>
</dbReference>
<keyword evidence="5 16" id="KW-0812">Transmembrane</keyword>
<evidence type="ECO:0000256" key="6">
    <source>
        <dbReference type="ARBA" id="ARBA00022729"/>
    </source>
</evidence>
<comment type="function">
    <text evidence="14">Glutamate-gated receptor that probably acts as a non-selective cation channel. May be involved in light-signal transduction and calcium homeostasis via the regulation of calcium influx into cells.</text>
</comment>
<evidence type="ECO:0000256" key="1">
    <source>
        <dbReference type="ARBA" id="ARBA00004141"/>
    </source>
</evidence>
<evidence type="ECO:0000256" key="9">
    <source>
        <dbReference type="ARBA" id="ARBA00023136"/>
    </source>
</evidence>
<keyword evidence="6 17" id="KW-0732">Signal</keyword>
<comment type="subcellular location">
    <subcellularLocation>
        <location evidence="1">Membrane</location>
        <topology evidence="1">Multi-pass membrane protein</topology>
    </subcellularLocation>
</comment>
<evidence type="ECO:0000256" key="8">
    <source>
        <dbReference type="ARBA" id="ARBA00023065"/>
    </source>
</evidence>
<dbReference type="FunFam" id="3.40.50.2300:FF:000195">
    <property type="entry name" value="Glutamate receptor"/>
    <property type="match status" value="1"/>
</dbReference>